<protein>
    <submittedName>
        <fullName evidence="2">Uncharacterized protein</fullName>
    </submittedName>
</protein>
<dbReference type="EMBL" id="VSRR010130118">
    <property type="protein sequence ID" value="MPD02147.1"/>
    <property type="molecule type" value="Genomic_DNA"/>
</dbReference>
<evidence type="ECO:0000313" key="3">
    <source>
        <dbReference type="Proteomes" id="UP000324222"/>
    </source>
</evidence>
<name>A0A5B7K6D9_PORTR</name>
<feature type="region of interest" description="Disordered" evidence="1">
    <location>
        <begin position="83"/>
        <end position="106"/>
    </location>
</feature>
<evidence type="ECO:0000313" key="2">
    <source>
        <dbReference type="EMBL" id="MPD02147.1"/>
    </source>
</evidence>
<keyword evidence="3" id="KW-1185">Reference proteome</keyword>
<sequence length="106" mass="12483">MREALVSLFERHPNAAKHTIPSHFILGAFDRHVKARKRRAMAVLRRVMVGSPETITTLVHYKAGRYSALDHTLRRHAIANPFMVSRRRRRRRRKEEEEEEGMVAKK</sequence>
<reference evidence="2 3" key="1">
    <citation type="submission" date="2019-05" db="EMBL/GenBank/DDBJ databases">
        <title>Another draft genome of Portunus trituberculatus and its Hox gene families provides insights of decapod evolution.</title>
        <authorList>
            <person name="Jeong J.-H."/>
            <person name="Song I."/>
            <person name="Kim S."/>
            <person name="Choi T."/>
            <person name="Kim D."/>
            <person name="Ryu S."/>
            <person name="Kim W."/>
        </authorList>
    </citation>
    <scope>NUCLEOTIDE SEQUENCE [LARGE SCALE GENOMIC DNA]</scope>
    <source>
        <tissue evidence="2">Muscle</tissue>
    </source>
</reference>
<evidence type="ECO:0000256" key="1">
    <source>
        <dbReference type="SAM" id="MobiDB-lite"/>
    </source>
</evidence>
<dbReference type="Proteomes" id="UP000324222">
    <property type="component" value="Unassembled WGS sequence"/>
</dbReference>
<organism evidence="2 3">
    <name type="scientific">Portunus trituberculatus</name>
    <name type="common">Swimming crab</name>
    <name type="synonym">Neptunus trituberculatus</name>
    <dbReference type="NCBI Taxonomy" id="210409"/>
    <lineage>
        <taxon>Eukaryota</taxon>
        <taxon>Metazoa</taxon>
        <taxon>Ecdysozoa</taxon>
        <taxon>Arthropoda</taxon>
        <taxon>Crustacea</taxon>
        <taxon>Multicrustacea</taxon>
        <taxon>Malacostraca</taxon>
        <taxon>Eumalacostraca</taxon>
        <taxon>Eucarida</taxon>
        <taxon>Decapoda</taxon>
        <taxon>Pleocyemata</taxon>
        <taxon>Brachyura</taxon>
        <taxon>Eubrachyura</taxon>
        <taxon>Portunoidea</taxon>
        <taxon>Portunidae</taxon>
        <taxon>Portuninae</taxon>
        <taxon>Portunus</taxon>
    </lineage>
</organism>
<proteinExistence type="predicted"/>
<accession>A0A5B7K6D9</accession>
<gene>
    <name evidence="2" type="ORF">E2C01_097706</name>
</gene>
<dbReference type="OrthoDB" id="6371496at2759"/>
<comment type="caution">
    <text evidence="2">The sequence shown here is derived from an EMBL/GenBank/DDBJ whole genome shotgun (WGS) entry which is preliminary data.</text>
</comment>
<dbReference type="AlphaFoldDB" id="A0A5B7K6D9"/>
<feature type="compositionally biased region" description="Acidic residues" evidence="1">
    <location>
        <begin position="96"/>
        <end position="106"/>
    </location>
</feature>